<dbReference type="Proteomes" id="UP000826271">
    <property type="component" value="Unassembled WGS sequence"/>
</dbReference>
<gene>
    <name evidence="3" type="ORF">BUALT_Bualt13G0121200</name>
</gene>
<dbReference type="InterPro" id="IPR000608">
    <property type="entry name" value="UBC"/>
</dbReference>
<keyword evidence="1" id="KW-0812">Transmembrane</keyword>
<reference evidence="3" key="1">
    <citation type="submission" date="2019-10" db="EMBL/GenBank/DDBJ databases">
        <authorList>
            <person name="Zhang R."/>
            <person name="Pan Y."/>
            <person name="Wang J."/>
            <person name="Ma R."/>
            <person name="Yu S."/>
        </authorList>
    </citation>
    <scope>NUCLEOTIDE SEQUENCE</scope>
    <source>
        <strain evidence="3">LA-IB0</strain>
        <tissue evidence="3">Leaf</tissue>
    </source>
</reference>
<keyword evidence="1" id="KW-0472">Membrane</keyword>
<dbReference type="PROSITE" id="PS50127">
    <property type="entry name" value="UBC_2"/>
    <property type="match status" value="1"/>
</dbReference>
<accession>A0AAV6WNU3</accession>
<dbReference type="Pfam" id="PF00179">
    <property type="entry name" value="UQ_con"/>
    <property type="match status" value="1"/>
</dbReference>
<dbReference type="EMBL" id="WHWC01000013">
    <property type="protein sequence ID" value="KAG8371754.1"/>
    <property type="molecule type" value="Genomic_DNA"/>
</dbReference>
<dbReference type="Gene3D" id="3.10.110.10">
    <property type="entry name" value="Ubiquitin Conjugating Enzyme"/>
    <property type="match status" value="1"/>
</dbReference>
<dbReference type="InterPro" id="IPR016135">
    <property type="entry name" value="UBQ-conjugating_enzyme/RWD"/>
</dbReference>
<comment type="caution">
    <text evidence="3">The sequence shown here is derived from an EMBL/GenBank/DDBJ whole genome shotgun (WGS) entry which is preliminary data.</text>
</comment>
<feature type="transmembrane region" description="Helical" evidence="1">
    <location>
        <begin position="6"/>
        <end position="24"/>
    </location>
</feature>
<keyword evidence="4" id="KW-1185">Reference proteome</keyword>
<name>A0AAV6WNU3_9LAMI</name>
<dbReference type="SMART" id="SM00212">
    <property type="entry name" value="UBCc"/>
    <property type="match status" value="1"/>
</dbReference>
<dbReference type="PANTHER" id="PTHR24068">
    <property type="entry name" value="UBIQUITIN-CONJUGATING ENZYME E2"/>
    <property type="match status" value="1"/>
</dbReference>
<evidence type="ECO:0000259" key="2">
    <source>
        <dbReference type="PROSITE" id="PS50127"/>
    </source>
</evidence>
<feature type="domain" description="UBC core" evidence="2">
    <location>
        <begin position="1"/>
        <end position="101"/>
    </location>
</feature>
<dbReference type="SUPFAM" id="SSF54495">
    <property type="entry name" value="UBC-like"/>
    <property type="match status" value="1"/>
</dbReference>
<proteinExistence type="predicted"/>
<organism evidence="3 4">
    <name type="scientific">Buddleja alternifolia</name>
    <dbReference type="NCBI Taxonomy" id="168488"/>
    <lineage>
        <taxon>Eukaryota</taxon>
        <taxon>Viridiplantae</taxon>
        <taxon>Streptophyta</taxon>
        <taxon>Embryophyta</taxon>
        <taxon>Tracheophyta</taxon>
        <taxon>Spermatophyta</taxon>
        <taxon>Magnoliopsida</taxon>
        <taxon>eudicotyledons</taxon>
        <taxon>Gunneridae</taxon>
        <taxon>Pentapetalae</taxon>
        <taxon>asterids</taxon>
        <taxon>lamiids</taxon>
        <taxon>Lamiales</taxon>
        <taxon>Scrophulariaceae</taxon>
        <taxon>Buddlejeae</taxon>
        <taxon>Buddleja</taxon>
    </lineage>
</organism>
<dbReference type="AlphaFoldDB" id="A0AAV6WNU3"/>
<sequence length="101" mass="11413">MRVQGVPLTSLMDLIGFLSIYFVGTPYERGIFFLDITFPSDYPFKPPKVVFKTRIYHCNVDSAGNVSLDILKDGWSPALTISRVLVALRSIFTNPDACKYF</sequence>
<evidence type="ECO:0000256" key="1">
    <source>
        <dbReference type="SAM" id="Phobius"/>
    </source>
</evidence>
<evidence type="ECO:0000313" key="4">
    <source>
        <dbReference type="Proteomes" id="UP000826271"/>
    </source>
</evidence>
<keyword evidence="1" id="KW-1133">Transmembrane helix</keyword>
<evidence type="ECO:0000313" key="3">
    <source>
        <dbReference type="EMBL" id="KAG8371754.1"/>
    </source>
</evidence>
<protein>
    <recommendedName>
        <fullName evidence="2">UBC core domain-containing protein</fullName>
    </recommendedName>
</protein>